<keyword evidence="11 12" id="KW-0804">Transcription</keyword>
<sequence length="595" mass="67473">MSTPVEEIKERLNIVDIVGEYVTLKKAGANHKGLCPFHGEKTPSFTVSEPKQFFHCFGCGKGGDIFTFLQEVESVEFAEALRMLAQKAGVELKKTDPRDNNERTRLLDCLDLATSFFSTALKESKEGERARTYLEERAVSSETTTLFQIGYSGDSWDALMQFLKKRGFTNTELEHAGLVVPSPKAGGYYDRFRGRLMFPIHNTHGNVIGFGARILESGKHEAKYLNSPQTQVYNKSAVLYGLDMAKHYIKKMDATMIVEGYMDVVTAHQAKFRNVVASSGTALTEEQIRLLKRFSNNVILAFDADAAGLSAAWRGMQLAIQQGMNIKVMNLPQGSDPDELIRQDAQHFRKLAVEAKPFMEYAFDTVLAPLDLMNVQHKKKAASELLPMISLFPDKIEQTHYLQRLATLLHVDEQILRDTINRGRKKTTKLRPKTVVQEPITQPVAPKNPKNEALSERLMALLSLEIQNFPVLLQRLHVDSLEVPHLREVYKYLESQYNQSGSIERNQLVFSNEKLLLTWQTLELIGEELYSQLSLQERQQELLALLDRLERDRIKRRLQDLSTALSSAEASHDNGAIERLSTEFRILTDELKKLG</sequence>
<protein>
    <recommendedName>
        <fullName evidence="12 13">DNA primase</fullName>
        <ecNumber evidence="12">2.7.7.101</ecNumber>
    </recommendedName>
</protein>
<organism evidence="17 18">
    <name type="scientific">Candidatus Kerfeldbacteria bacterium CG15_BIG_FIL_POST_REV_8_21_14_020_45_12</name>
    <dbReference type="NCBI Taxonomy" id="2014247"/>
    <lineage>
        <taxon>Bacteria</taxon>
        <taxon>Candidatus Kerfeldiibacteriota</taxon>
    </lineage>
</organism>
<comment type="catalytic activity">
    <reaction evidence="12">
        <text>ssDNA + n NTP = ssDNA/pppN(pN)n-1 hybrid + (n-1) diphosphate.</text>
        <dbReference type="EC" id="2.7.7.101"/>
    </reaction>
</comment>
<dbReference type="InterPro" id="IPR050219">
    <property type="entry name" value="DnaG_primase"/>
</dbReference>
<dbReference type="AlphaFoldDB" id="A0A2M7H4T6"/>
<evidence type="ECO:0000313" key="18">
    <source>
        <dbReference type="Proteomes" id="UP000230292"/>
    </source>
</evidence>
<dbReference type="PROSITE" id="PS50880">
    <property type="entry name" value="TOPRIM"/>
    <property type="match status" value="1"/>
</dbReference>
<evidence type="ECO:0000256" key="5">
    <source>
        <dbReference type="ARBA" id="ARBA00022705"/>
    </source>
</evidence>
<evidence type="ECO:0000256" key="1">
    <source>
        <dbReference type="ARBA" id="ARBA00022478"/>
    </source>
</evidence>
<dbReference type="PANTHER" id="PTHR30313">
    <property type="entry name" value="DNA PRIMASE"/>
    <property type="match status" value="1"/>
</dbReference>
<dbReference type="SUPFAM" id="SSF57783">
    <property type="entry name" value="Zinc beta-ribbon"/>
    <property type="match status" value="1"/>
</dbReference>
<comment type="function">
    <text evidence="12 13">RNA polymerase that catalyzes the synthesis of short RNA molecules used as primers for DNA polymerase during DNA replication.</text>
</comment>
<dbReference type="Pfam" id="PF10410">
    <property type="entry name" value="DnaB_bind"/>
    <property type="match status" value="1"/>
</dbReference>
<reference evidence="17 18" key="1">
    <citation type="submission" date="2017-09" db="EMBL/GenBank/DDBJ databases">
        <title>Depth-based differentiation of microbial function through sediment-hosted aquifers and enrichment of novel symbionts in the deep terrestrial subsurface.</title>
        <authorList>
            <person name="Probst A.J."/>
            <person name="Ladd B."/>
            <person name="Jarett J.K."/>
            <person name="Geller-Mcgrath D.E."/>
            <person name="Sieber C.M."/>
            <person name="Emerson J.B."/>
            <person name="Anantharaman K."/>
            <person name="Thomas B.C."/>
            <person name="Malmstrom R."/>
            <person name="Stieglmeier M."/>
            <person name="Klingl A."/>
            <person name="Woyke T."/>
            <person name="Ryan C.M."/>
            <person name="Banfield J.F."/>
        </authorList>
    </citation>
    <scope>NUCLEOTIDE SEQUENCE [LARGE SCALE GENOMIC DNA]</scope>
    <source>
        <strain evidence="17">CG15_BIG_FIL_POST_REV_8_21_14_020_45_12</strain>
    </source>
</reference>
<evidence type="ECO:0000313" key="17">
    <source>
        <dbReference type="EMBL" id="PIW37240.1"/>
    </source>
</evidence>
<dbReference type="NCBIfam" id="TIGR01391">
    <property type="entry name" value="dnaG"/>
    <property type="match status" value="1"/>
</dbReference>
<evidence type="ECO:0000256" key="8">
    <source>
        <dbReference type="ARBA" id="ARBA00022833"/>
    </source>
</evidence>
<evidence type="ECO:0000256" key="12">
    <source>
        <dbReference type="HAMAP-Rule" id="MF_00974"/>
    </source>
</evidence>
<evidence type="ECO:0000256" key="13">
    <source>
        <dbReference type="PIRNR" id="PIRNR002811"/>
    </source>
</evidence>
<dbReference type="InterPro" id="IPR013264">
    <property type="entry name" value="DNAG_N"/>
</dbReference>
<dbReference type="EC" id="2.7.7.101" evidence="12"/>
<evidence type="ECO:0000256" key="10">
    <source>
        <dbReference type="ARBA" id="ARBA00023125"/>
    </source>
</evidence>
<keyword evidence="15" id="KW-0175">Coiled coil</keyword>
<dbReference type="PIRSF" id="PIRSF002811">
    <property type="entry name" value="DnaG"/>
    <property type="match status" value="1"/>
</dbReference>
<dbReference type="SMART" id="SM00493">
    <property type="entry name" value="TOPRIM"/>
    <property type="match status" value="1"/>
</dbReference>
<evidence type="ECO:0000256" key="9">
    <source>
        <dbReference type="ARBA" id="ARBA00022842"/>
    </source>
</evidence>
<comment type="similarity">
    <text evidence="12 13">Belongs to the DnaG primase family.</text>
</comment>
<dbReference type="Gene3D" id="3.90.980.10">
    <property type="entry name" value="DNA primase, catalytic core, N-terminal domain"/>
    <property type="match status" value="1"/>
</dbReference>
<gene>
    <name evidence="12" type="primary">dnaG</name>
    <name evidence="17" type="ORF">COW24_01240</name>
</gene>
<dbReference type="InterPro" id="IPR034151">
    <property type="entry name" value="TOPRIM_DnaG_bac"/>
</dbReference>
<evidence type="ECO:0000256" key="15">
    <source>
        <dbReference type="SAM" id="Coils"/>
    </source>
</evidence>
<evidence type="ECO:0000256" key="3">
    <source>
        <dbReference type="ARBA" id="ARBA00022679"/>
    </source>
</evidence>
<dbReference type="GO" id="GO:1990077">
    <property type="term" value="C:primosome complex"/>
    <property type="evidence" value="ECO:0007669"/>
    <property type="project" value="UniProtKB-KW"/>
</dbReference>
<keyword evidence="5 12" id="KW-0235">DNA replication</keyword>
<dbReference type="GO" id="GO:0008270">
    <property type="term" value="F:zinc ion binding"/>
    <property type="evidence" value="ECO:0007669"/>
    <property type="project" value="UniProtKB-UniRule"/>
</dbReference>
<dbReference type="EMBL" id="PFGC01000015">
    <property type="protein sequence ID" value="PIW37240.1"/>
    <property type="molecule type" value="Genomic_DNA"/>
</dbReference>
<evidence type="ECO:0000256" key="14">
    <source>
        <dbReference type="PIRSR" id="PIRSR002811-1"/>
    </source>
</evidence>
<dbReference type="GO" id="GO:0003899">
    <property type="term" value="F:DNA-directed RNA polymerase activity"/>
    <property type="evidence" value="ECO:0007669"/>
    <property type="project" value="UniProtKB-UniRule"/>
</dbReference>
<dbReference type="InterPro" id="IPR019475">
    <property type="entry name" value="DNA_primase_DnaB-bd"/>
</dbReference>
<keyword evidence="2 12" id="KW-0639">Primosome</keyword>
<dbReference type="GO" id="GO:0005737">
    <property type="term" value="C:cytoplasm"/>
    <property type="evidence" value="ECO:0007669"/>
    <property type="project" value="TreeGrafter"/>
</dbReference>
<dbReference type="Proteomes" id="UP000230292">
    <property type="component" value="Unassembled WGS sequence"/>
</dbReference>
<comment type="subunit">
    <text evidence="12">Monomer. Interacts with DnaB.</text>
</comment>
<feature type="coiled-coil region" evidence="15">
    <location>
        <begin position="532"/>
        <end position="571"/>
    </location>
</feature>
<evidence type="ECO:0000256" key="4">
    <source>
        <dbReference type="ARBA" id="ARBA00022695"/>
    </source>
</evidence>
<dbReference type="InterPro" id="IPR037068">
    <property type="entry name" value="DNA_primase_core_N_sf"/>
</dbReference>
<dbReference type="InterPro" id="IPR006171">
    <property type="entry name" value="TOPRIM_dom"/>
</dbReference>
<evidence type="ECO:0000259" key="16">
    <source>
        <dbReference type="PROSITE" id="PS50880"/>
    </source>
</evidence>
<comment type="cofactor">
    <cofactor evidence="12 13 14">
        <name>Zn(2+)</name>
        <dbReference type="ChEBI" id="CHEBI:29105"/>
    </cofactor>
    <text evidence="12 13 14">Binds 1 zinc ion per monomer.</text>
</comment>
<proteinExistence type="inferred from homology"/>
<dbReference type="InterPro" id="IPR002694">
    <property type="entry name" value="Znf_CHC2"/>
</dbReference>
<comment type="caution">
    <text evidence="17">The sequence shown here is derived from an EMBL/GenBank/DDBJ whole genome shotgun (WGS) entry which is preliminary data.</text>
</comment>
<keyword evidence="3 12" id="KW-0808">Transferase</keyword>
<comment type="domain">
    <text evidence="12">Contains an N-terminal zinc-binding domain, a central core domain that contains the primase activity, and a C-terminal DnaB-binding domain.</text>
</comment>
<dbReference type="InterPro" id="IPR006295">
    <property type="entry name" value="DNA_primase_DnaG"/>
</dbReference>
<dbReference type="Pfam" id="PF01807">
    <property type="entry name" value="Zn_ribbon_DnaG"/>
    <property type="match status" value="1"/>
</dbReference>
<feature type="domain" description="Toprim" evidence="16">
    <location>
        <begin position="253"/>
        <end position="336"/>
    </location>
</feature>
<dbReference type="InterPro" id="IPR030846">
    <property type="entry name" value="DnaG_bac"/>
</dbReference>
<dbReference type="HAMAP" id="MF_00974">
    <property type="entry name" value="DNA_primase_DnaG"/>
    <property type="match status" value="1"/>
</dbReference>
<dbReference type="SUPFAM" id="SSF56731">
    <property type="entry name" value="DNA primase core"/>
    <property type="match status" value="1"/>
</dbReference>
<keyword evidence="7 12" id="KW-0863">Zinc-finger</keyword>
<feature type="zinc finger region" description="CHC2-type" evidence="12 14">
    <location>
        <begin position="35"/>
        <end position="59"/>
    </location>
</feature>
<dbReference type="GO" id="GO:0000428">
    <property type="term" value="C:DNA-directed RNA polymerase complex"/>
    <property type="evidence" value="ECO:0007669"/>
    <property type="project" value="UniProtKB-KW"/>
</dbReference>
<dbReference type="Pfam" id="PF13155">
    <property type="entry name" value="Toprim_2"/>
    <property type="match status" value="1"/>
</dbReference>
<dbReference type="Pfam" id="PF08275">
    <property type="entry name" value="DNAG_N"/>
    <property type="match status" value="1"/>
</dbReference>
<accession>A0A2M7H4T6</accession>
<dbReference type="FunFam" id="3.40.1360.10:FF:000002">
    <property type="entry name" value="DNA primase"/>
    <property type="match status" value="1"/>
</dbReference>
<dbReference type="PANTHER" id="PTHR30313:SF2">
    <property type="entry name" value="DNA PRIMASE"/>
    <property type="match status" value="1"/>
</dbReference>
<dbReference type="CDD" id="cd03364">
    <property type="entry name" value="TOPRIM_DnaG_primases"/>
    <property type="match status" value="1"/>
</dbReference>
<evidence type="ECO:0000256" key="6">
    <source>
        <dbReference type="ARBA" id="ARBA00022723"/>
    </source>
</evidence>
<evidence type="ECO:0000256" key="11">
    <source>
        <dbReference type="ARBA" id="ARBA00023163"/>
    </source>
</evidence>
<dbReference type="FunFam" id="3.90.980.10:FF:000001">
    <property type="entry name" value="DNA primase"/>
    <property type="match status" value="1"/>
</dbReference>
<keyword evidence="9" id="KW-0460">Magnesium</keyword>
<dbReference type="FunFam" id="3.90.580.10:FF:000001">
    <property type="entry name" value="DNA primase"/>
    <property type="match status" value="1"/>
</dbReference>
<keyword evidence="6 12" id="KW-0479">Metal-binding</keyword>
<dbReference type="Gene3D" id="3.40.1360.10">
    <property type="match status" value="1"/>
</dbReference>
<dbReference type="SMART" id="SM00400">
    <property type="entry name" value="ZnF_CHCC"/>
    <property type="match status" value="1"/>
</dbReference>
<name>A0A2M7H4T6_9BACT</name>
<dbReference type="GO" id="GO:0006269">
    <property type="term" value="P:DNA replication, synthesis of primer"/>
    <property type="evidence" value="ECO:0007669"/>
    <property type="project" value="UniProtKB-UniRule"/>
</dbReference>
<dbReference type="InterPro" id="IPR036977">
    <property type="entry name" value="DNA_primase_Znf_CHC2"/>
</dbReference>
<evidence type="ECO:0000256" key="7">
    <source>
        <dbReference type="ARBA" id="ARBA00022771"/>
    </source>
</evidence>
<keyword evidence="1 12" id="KW-0240">DNA-directed RNA polymerase</keyword>
<evidence type="ECO:0000256" key="2">
    <source>
        <dbReference type="ARBA" id="ARBA00022515"/>
    </source>
</evidence>
<dbReference type="GO" id="GO:0003677">
    <property type="term" value="F:DNA binding"/>
    <property type="evidence" value="ECO:0007669"/>
    <property type="project" value="UniProtKB-KW"/>
</dbReference>
<keyword evidence="4 12" id="KW-0548">Nucleotidyltransferase</keyword>
<keyword evidence="10 12" id="KW-0238">DNA-binding</keyword>
<dbReference type="Gene3D" id="3.90.580.10">
    <property type="entry name" value="Zinc finger, CHC2-type domain"/>
    <property type="match status" value="1"/>
</dbReference>
<keyword evidence="8 12" id="KW-0862">Zinc</keyword>